<reference evidence="3" key="1">
    <citation type="journal article" date="2019" name="Int. J. Syst. Evol. Microbiol.">
        <title>The Global Catalogue of Microorganisms (GCM) 10K type strain sequencing project: providing services to taxonomists for standard genome sequencing and annotation.</title>
        <authorList>
            <consortium name="The Broad Institute Genomics Platform"/>
            <consortium name="The Broad Institute Genome Sequencing Center for Infectious Disease"/>
            <person name="Wu L."/>
            <person name="Ma J."/>
        </authorList>
    </citation>
    <scope>NUCLEOTIDE SEQUENCE [LARGE SCALE GENOMIC DNA]</scope>
    <source>
        <strain evidence="3">TISTR 1535</strain>
    </source>
</reference>
<protein>
    <submittedName>
        <fullName evidence="2">Nuclease-related domain-containing protein</fullName>
    </submittedName>
</protein>
<evidence type="ECO:0000259" key="1">
    <source>
        <dbReference type="PROSITE" id="PS50965"/>
    </source>
</evidence>
<accession>A0ABW5V9L3</accession>
<dbReference type="EMBL" id="JBHUNA010000024">
    <property type="protein sequence ID" value="MFD2761544.1"/>
    <property type="molecule type" value="Genomic_DNA"/>
</dbReference>
<sequence>MNKIVKLNKKGRALLFIKPLEIPRHILQAQALARRTPVSHLFKEKISNRATNLFSGYKGEESMNFQLQFLPEDDFFIFHYIRLPDQYGHFQLDYLLLTRCFHLIMEVKNIYDHMNFDEMGQAYRTRNGEVELFGNPIEQVKLQHRRYLNWLRKFGFPPVPIKKIVVYSRDDTYLRNIANDKAVSDIVMHRDKALPKMEAFMKKYQTPLFSEHELMELSYRLLEEHVPEEDGGMETWNMDYDDLVKGVFCSECGEVPMRWKGGKWRCLACGCTSTTAHRPALADYALLVGEYINNRQAREFLQVDSIHTAKRLIQQENFDQFGNTSGRKYKIDVNKLLIR</sequence>
<dbReference type="Pfam" id="PF08378">
    <property type="entry name" value="NERD"/>
    <property type="match status" value="1"/>
</dbReference>
<dbReference type="InterPro" id="IPR011528">
    <property type="entry name" value="NERD"/>
</dbReference>
<feature type="domain" description="NERD" evidence="1">
    <location>
        <begin position="55"/>
        <end position="174"/>
    </location>
</feature>
<evidence type="ECO:0000313" key="2">
    <source>
        <dbReference type="EMBL" id="MFD2761544.1"/>
    </source>
</evidence>
<proteinExistence type="predicted"/>
<dbReference type="RefSeq" id="WP_382394150.1">
    <property type="nucleotide sequence ID" value="NZ_JBHUNA010000024.1"/>
</dbReference>
<comment type="caution">
    <text evidence="2">The sequence shown here is derived from an EMBL/GenBank/DDBJ whole genome shotgun (WGS) entry which is preliminary data.</text>
</comment>
<keyword evidence="3" id="KW-1185">Reference proteome</keyword>
<dbReference type="Proteomes" id="UP001597502">
    <property type="component" value="Unassembled WGS sequence"/>
</dbReference>
<evidence type="ECO:0000313" key="3">
    <source>
        <dbReference type="Proteomes" id="UP001597502"/>
    </source>
</evidence>
<name>A0ABW5V9L3_9BACI</name>
<dbReference type="PROSITE" id="PS50965">
    <property type="entry name" value="NERD"/>
    <property type="match status" value="1"/>
</dbReference>
<organism evidence="2 3">
    <name type="scientific">Lentibacillus juripiscarius</name>
    <dbReference type="NCBI Taxonomy" id="257446"/>
    <lineage>
        <taxon>Bacteria</taxon>
        <taxon>Bacillati</taxon>
        <taxon>Bacillota</taxon>
        <taxon>Bacilli</taxon>
        <taxon>Bacillales</taxon>
        <taxon>Bacillaceae</taxon>
        <taxon>Lentibacillus</taxon>
    </lineage>
</organism>
<gene>
    <name evidence="2" type="ORF">ACFSUO_11335</name>
</gene>